<name>A0A6G1I8D6_9PEZI</name>
<accession>A0A6G1I8D6</accession>
<evidence type="ECO:0000313" key="3">
    <source>
        <dbReference type="Proteomes" id="UP000799640"/>
    </source>
</evidence>
<dbReference type="Proteomes" id="UP000799640">
    <property type="component" value="Unassembled WGS sequence"/>
</dbReference>
<organism evidence="2 3">
    <name type="scientific">Trichodelitschia bisporula</name>
    <dbReference type="NCBI Taxonomy" id="703511"/>
    <lineage>
        <taxon>Eukaryota</taxon>
        <taxon>Fungi</taxon>
        <taxon>Dikarya</taxon>
        <taxon>Ascomycota</taxon>
        <taxon>Pezizomycotina</taxon>
        <taxon>Dothideomycetes</taxon>
        <taxon>Dothideomycetes incertae sedis</taxon>
        <taxon>Phaeotrichales</taxon>
        <taxon>Phaeotrichaceae</taxon>
        <taxon>Trichodelitschia</taxon>
    </lineage>
</organism>
<evidence type="ECO:0000313" key="2">
    <source>
        <dbReference type="EMBL" id="KAF2404297.1"/>
    </source>
</evidence>
<gene>
    <name evidence="2" type="ORF">EJ06DRAFT_195427</name>
</gene>
<protein>
    <submittedName>
        <fullName evidence="2">Uncharacterized protein</fullName>
    </submittedName>
</protein>
<sequence length="102" mass="11123">MLGCPVGELGGLVGLPPPAAPLCSLQSKKFPPSLEVFFCVCLAHLVFFGGASKGNKKRRCRLELSFFKCCYTGLEQQPLQQIRILGQLHRLLLALSSLPLLL</sequence>
<keyword evidence="1" id="KW-0812">Transmembrane</keyword>
<keyword evidence="3" id="KW-1185">Reference proteome</keyword>
<proteinExistence type="predicted"/>
<keyword evidence="1" id="KW-0472">Membrane</keyword>
<keyword evidence="1" id="KW-1133">Transmembrane helix</keyword>
<reference evidence="2" key="1">
    <citation type="journal article" date="2020" name="Stud. Mycol.">
        <title>101 Dothideomycetes genomes: a test case for predicting lifestyles and emergence of pathogens.</title>
        <authorList>
            <person name="Haridas S."/>
            <person name="Albert R."/>
            <person name="Binder M."/>
            <person name="Bloem J."/>
            <person name="Labutti K."/>
            <person name="Salamov A."/>
            <person name="Andreopoulos B."/>
            <person name="Baker S."/>
            <person name="Barry K."/>
            <person name="Bills G."/>
            <person name="Bluhm B."/>
            <person name="Cannon C."/>
            <person name="Castanera R."/>
            <person name="Culley D."/>
            <person name="Daum C."/>
            <person name="Ezra D."/>
            <person name="Gonzalez J."/>
            <person name="Henrissat B."/>
            <person name="Kuo A."/>
            <person name="Liang C."/>
            <person name="Lipzen A."/>
            <person name="Lutzoni F."/>
            <person name="Magnuson J."/>
            <person name="Mondo S."/>
            <person name="Nolan M."/>
            <person name="Ohm R."/>
            <person name="Pangilinan J."/>
            <person name="Park H.-J."/>
            <person name="Ramirez L."/>
            <person name="Alfaro M."/>
            <person name="Sun H."/>
            <person name="Tritt A."/>
            <person name="Yoshinaga Y."/>
            <person name="Zwiers L.-H."/>
            <person name="Turgeon B."/>
            <person name="Goodwin S."/>
            <person name="Spatafora J."/>
            <person name="Crous P."/>
            <person name="Grigoriev I."/>
        </authorList>
    </citation>
    <scope>NUCLEOTIDE SEQUENCE</scope>
    <source>
        <strain evidence="2">CBS 262.69</strain>
    </source>
</reference>
<evidence type="ECO:0000256" key="1">
    <source>
        <dbReference type="SAM" id="Phobius"/>
    </source>
</evidence>
<dbReference type="EMBL" id="ML996688">
    <property type="protein sequence ID" value="KAF2404297.1"/>
    <property type="molecule type" value="Genomic_DNA"/>
</dbReference>
<dbReference type="AlphaFoldDB" id="A0A6G1I8D6"/>
<feature type="transmembrane region" description="Helical" evidence="1">
    <location>
        <begin position="34"/>
        <end position="51"/>
    </location>
</feature>